<dbReference type="InterPro" id="IPR000270">
    <property type="entry name" value="PB1_dom"/>
</dbReference>
<evidence type="ECO:0000259" key="14">
    <source>
        <dbReference type="PROSITE" id="PS50135"/>
    </source>
</evidence>
<feature type="domain" description="PB1" evidence="15">
    <location>
        <begin position="4"/>
        <end position="86"/>
    </location>
</feature>
<keyword evidence="10" id="KW-0072">Autophagy</keyword>
<dbReference type="Pfam" id="PF00569">
    <property type="entry name" value="ZZ"/>
    <property type="match status" value="1"/>
</dbReference>
<evidence type="ECO:0000256" key="2">
    <source>
        <dbReference type="ARBA" id="ARBA00004419"/>
    </source>
</evidence>
<evidence type="ECO:0000256" key="5">
    <source>
        <dbReference type="ARBA" id="ARBA00022554"/>
    </source>
</evidence>
<reference evidence="16 17" key="1">
    <citation type="submission" date="2024-01" db="EMBL/GenBank/DDBJ databases">
        <title>The genomes of 5 underutilized Papilionoideae crops provide insights into root nodulation and disease resistanc.</title>
        <authorList>
            <person name="Jiang F."/>
        </authorList>
    </citation>
    <scope>NUCLEOTIDE SEQUENCE [LARGE SCALE GENOMIC DNA]</scope>
    <source>
        <strain evidence="16">JINMINGXINNONG_FW02</strain>
        <tissue evidence="16">Leaves</tissue>
    </source>
</reference>
<dbReference type="Gene3D" id="1.10.8.10">
    <property type="entry name" value="DNA helicase RuvA subunit, C-terminal domain"/>
    <property type="match status" value="2"/>
</dbReference>
<keyword evidence="11" id="KW-0968">Cytoplasmic vesicle</keyword>
<dbReference type="GO" id="GO:0008270">
    <property type="term" value="F:zinc ion binding"/>
    <property type="evidence" value="ECO:0007669"/>
    <property type="project" value="UniProtKB-KW"/>
</dbReference>
<dbReference type="AlphaFoldDB" id="A0AAN9M820"/>
<evidence type="ECO:0000256" key="12">
    <source>
        <dbReference type="PROSITE-ProRule" id="PRU00228"/>
    </source>
</evidence>
<dbReference type="InterPro" id="IPR009060">
    <property type="entry name" value="UBA-like_sf"/>
</dbReference>
<feature type="region of interest" description="Disordered" evidence="13">
    <location>
        <begin position="159"/>
        <end position="193"/>
    </location>
</feature>
<feature type="region of interest" description="Disordered" evidence="13">
    <location>
        <begin position="397"/>
        <end position="451"/>
    </location>
</feature>
<dbReference type="SMART" id="SM00291">
    <property type="entry name" value="ZnF_ZZ"/>
    <property type="match status" value="1"/>
</dbReference>
<dbReference type="SUPFAM" id="SSF57850">
    <property type="entry name" value="RING/U-box"/>
    <property type="match status" value="1"/>
</dbReference>
<dbReference type="PANTHER" id="PTHR20930">
    <property type="entry name" value="OVARIAN CARCINOMA ANTIGEN CA125-RELATED"/>
    <property type="match status" value="1"/>
</dbReference>
<dbReference type="GO" id="GO:0006914">
    <property type="term" value="P:autophagy"/>
    <property type="evidence" value="ECO:0007669"/>
    <property type="project" value="UniProtKB-KW"/>
</dbReference>
<keyword evidence="7 12" id="KW-0863">Zinc-finger</keyword>
<evidence type="ECO:0000256" key="1">
    <source>
        <dbReference type="ARBA" id="ARBA00004116"/>
    </source>
</evidence>
<evidence type="ECO:0008006" key="18">
    <source>
        <dbReference type="Google" id="ProtNLM"/>
    </source>
</evidence>
<evidence type="ECO:0000256" key="8">
    <source>
        <dbReference type="ARBA" id="ARBA00022833"/>
    </source>
</evidence>
<evidence type="ECO:0000256" key="3">
    <source>
        <dbReference type="ARBA" id="ARBA00011726"/>
    </source>
</evidence>
<dbReference type="PANTHER" id="PTHR20930:SF0">
    <property type="entry name" value="PROTEIN ILRUN"/>
    <property type="match status" value="1"/>
</dbReference>
<feature type="compositionally biased region" description="Polar residues" evidence="13">
    <location>
        <begin position="397"/>
        <end position="411"/>
    </location>
</feature>
<dbReference type="SMART" id="SM00666">
    <property type="entry name" value="PB1"/>
    <property type="match status" value="1"/>
</dbReference>
<name>A0AAN9M820_PHACN</name>
<dbReference type="Pfam" id="PF16158">
    <property type="entry name" value="N_BRCA1_IG"/>
    <property type="match status" value="1"/>
</dbReference>
<dbReference type="SUPFAM" id="SSF54277">
    <property type="entry name" value="CAD &amp; PB1 domains"/>
    <property type="match status" value="1"/>
</dbReference>
<feature type="domain" description="ZZ-type" evidence="14">
    <location>
        <begin position="500"/>
        <end position="550"/>
    </location>
</feature>
<proteinExistence type="predicted"/>
<gene>
    <name evidence="16" type="ORF">VNO80_21595</name>
</gene>
<dbReference type="PROSITE" id="PS50135">
    <property type="entry name" value="ZF_ZZ_2"/>
    <property type="match status" value="1"/>
</dbReference>
<dbReference type="PROSITE" id="PS51745">
    <property type="entry name" value="PB1"/>
    <property type="match status" value="1"/>
</dbReference>
<keyword evidence="9" id="KW-0653">Protein transport</keyword>
<feature type="compositionally biased region" description="Polar residues" evidence="13">
    <location>
        <begin position="435"/>
        <end position="451"/>
    </location>
</feature>
<dbReference type="InterPro" id="IPR053793">
    <property type="entry name" value="PB1-like"/>
</dbReference>
<dbReference type="InterPro" id="IPR013783">
    <property type="entry name" value="Ig-like_fold"/>
</dbReference>
<dbReference type="CDD" id="cd14319">
    <property type="entry name" value="UBA_NBR1"/>
    <property type="match status" value="1"/>
</dbReference>
<comment type="subcellular location">
    <subcellularLocation>
        <location evidence="2">Cytoplasmic vesicle</location>
        <location evidence="2">Autophagosome</location>
    </subcellularLocation>
    <subcellularLocation>
        <location evidence="1">Vacuole</location>
    </subcellularLocation>
</comment>
<dbReference type="GO" id="GO:0031410">
    <property type="term" value="C:cytoplasmic vesicle"/>
    <property type="evidence" value="ECO:0007669"/>
    <property type="project" value="UniProtKB-KW"/>
</dbReference>
<dbReference type="Pfam" id="PF24932">
    <property type="entry name" value="UBA_NBR1_C"/>
    <property type="match status" value="2"/>
</dbReference>
<dbReference type="InterPro" id="IPR032350">
    <property type="entry name" value="Nbr1_FW"/>
</dbReference>
<dbReference type="Gene3D" id="2.60.40.10">
    <property type="entry name" value="Immunoglobulins"/>
    <property type="match status" value="1"/>
</dbReference>
<feature type="region of interest" description="Disordered" evidence="13">
    <location>
        <begin position="95"/>
        <end position="116"/>
    </location>
</feature>
<dbReference type="InterPro" id="IPR000433">
    <property type="entry name" value="Znf_ZZ"/>
</dbReference>
<dbReference type="CDD" id="cd14947">
    <property type="entry name" value="NBR1_like"/>
    <property type="match status" value="1"/>
</dbReference>
<evidence type="ECO:0000256" key="7">
    <source>
        <dbReference type="ARBA" id="ARBA00022771"/>
    </source>
</evidence>
<evidence type="ECO:0000256" key="11">
    <source>
        <dbReference type="ARBA" id="ARBA00023329"/>
    </source>
</evidence>
<evidence type="ECO:0000256" key="4">
    <source>
        <dbReference type="ARBA" id="ARBA00022448"/>
    </source>
</evidence>
<feature type="compositionally biased region" description="Polar residues" evidence="13">
    <location>
        <begin position="97"/>
        <end position="110"/>
    </location>
</feature>
<keyword evidence="17" id="KW-1185">Reference proteome</keyword>
<accession>A0AAN9M820</accession>
<comment type="caution">
    <text evidence="16">The sequence shown here is derived from an EMBL/GenBank/DDBJ whole genome shotgun (WGS) entry which is preliminary data.</text>
</comment>
<keyword evidence="4" id="KW-0813">Transport</keyword>
<protein>
    <recommendedName>
        <fullName evidence="18">Protein NBR1 homolog</fullName>
    </recommendedName>
</protein>
<comment type="subunit">
    <text evidence="3">Homodimers and heterodimers.</text>
</comment>
<dbReference type="Pfam" id="PF00564">
    <property type="entry name" value="PB1"/>
    <property type="match status" value="1"/>
</dbReference>
<dbReference type="FunFam" id="2.60.40.10:FF:000199">
    <property type="entry name" value="next to BRCA1 gene 1 protein-like"/>
    <property type="match status" value="1"/>
</dbReference>
<dbReference type="GO" id="GO:0015031">
    <property type="term" value="P:protein transport"/>
    <property type="evidence" value="ECO:0007669"/>
    <property type="project" value="UniProtKB-KW"/>
</dbReference>
<evidence type="ECO:0000259" key="15">
    <source>
        <dbReference type="PROSITE" id="PS51745"/>
    </source>
</evidence>
<dbReference type="InterPro" id="IPR043145">
    <property type="entry name" value="Znf_ZZ_sf"/>
</dbReference>
<dbReference type="Proteomes" id="UP001374584">
    <property type="component" value="Unassembled WGS sequence"/>
</dbReference>
<dbReference type="InterPro" id="IPR056893">
    <property type="entry name" value="UBA_Nbr1_C"/>
</dbReference>
<evidence type="ECO:0000256" key="13">
    <source>
        <dbReference type="SAM" id="MobiDB-lite"/>
    </source>
</evidence>
<organism evidence="16 17">
    <name type="scientific">Phaseolus coccineus</name>
    <name type="common">Scarlet runner bean</name>
    <name type="synonym">Phaseolus multiflorus</name>
    <dbReference type="NCBI Taxonomy" id="3886"/>
    <lineage>
        <taxon>Eukaryota</taxon>
        <taxon>Viridiplantae</taxon>
        <taxon>Streptophyta</taxon>
        <taxon>Embryophyta</taxon>
        <taxon>Tracheophyta</taxon>
        <taxon>Spermatophyta</taxon>
        <taxon>Magnoliopsida</taxon>
        <taxon>eudicotyledons</taxon>
        <taxon>Gunneridae</taxon>
        <taxon>Pentapetalae</taxon>
        <taxon>rosids</taxon>
        <taxon>fabids</taxon>
        <taxon>Fabales</taxon>
        <taxon>Fabaceae</taxon>
        <taxon>Papilionoideae</taxon>
        <taxon>50 kb inversion clade</taxon>
        <taxon>NPAAA clade</taxon>
        <taxon>indigoferoid/millettioid clade</taxon>
        <taxon>Phaseoleae</taxon>
        <taxon>Phaseolus</taxon>
    </lineage>
</organism>
<dbReference type="GO" id="GO:0005776">
    <property type="term" value="C:autophagosome"/>
    <property type="evidence" value="ECO:0007669"/>
    <property type="project" value="UniProtKB-SubCell"/>
</dbReference>
<sequence>MESALVIKVKYGDTLRRFTARVDEIDRLDLDMVGLRQKICSIFGFGADANLILRYVDEDGDLVTLVDDDDLRDVMRQQLKFLRIEVLMNNDDGAKSNAWSSGSATPSKSPVNPPLGRNPILHAALSKLSLSKAASSTPVVDNLANSILKMGQSVLNSHFQPRDAAGRSSKTGIPEDHVTSKAKGSRSSYVDSTSNSAVYSESASPLRSPVPNPSLSGNADKVDILSSVPEPVHELISHLLYPNAESSSQLPVNLADLISLVGHSVLNSYCQPHVATGPFSKNGVPEEPITGEARGLSMPSVDLASNATQQVEAENLIRDAASASNANPLCEARGLQMPSVDFASNATQQVETENIIIRDVASASNASQHLEAGNVISATAAAEVPTVDLNVPPCDTYSSQSTNVNKASLSSEVPDDGGRKGKMSTVYTSAGKVDSSGTSSSLAGPNDGTTETASLSDGALFDCSFSGTYINSWTPHVGNSQMPPFKRSHRHTEAMTGMFHKGVRCDGCGVYPITGPRFKSKVKENYDLCHICYNEMGNGTDYIRMDRPASARFPRFVYEQSKNFPTLPPHTFKKSSILKHARPKLDSRFILDVNVIDGTMMAPATAFTKIWRMRNNGTVVWPMGTQLVWIGGDKFSDSHSVDLEVQNGVPTEKELDIAVDFTAPQIPGRYISYWRLATSSGHKFGQRVWVLIQVDASLKDSFYDNSQGLNLNIPLDVSGSEGPLLIDINVRPTEDDTFLQTRIPNAPIEPAKQVDKEPRLELEKEFPLNEATFVGPAASGPAASDPAATSVAPSSVSYPIIDLSETTPAVPSNQQSSTVDLPSSSVVGGINSLEETLLRELEEMGFKQVDLNKEILRMNEYDLDQSLDDLCSVDVHGVSEWDPILVELHEMGFLDKEMNKRLLKKNNGSIKRVVMDLIQGE</sequence>
<dbReference type="EMBL" id="JAYMYR010000008">
    <property type="protein sequence ID" value="KAK7347068.1"/>
    <property type="molecule type" value="Genomic_DNA"/>
</dbReference>
<evidence type="ECO:0000256" key="6">
    <source>
        <dbReference type="ARBA" id="ARBA00022723"/>
    </source>
</evidence>
<dbReference type="Gene3D" id="3.30.60.90">
    <property type="match status" value="1"/>
</dbReference>
<evidence type="ECO:0000313" key="16">
    <source>
        <dbReference type="EMBL" id="KAK7347068.1"/>
    </source>
</evidence>
<evidence type="ECO:0000313" key="17">
    <source>
        <dbReference type="Proteomes" id="UP001374584"/>
    </source>
</evidence>
<keyword evidence="6" id="KW-0479">Metal-binding</keyword>
<dbReference type="FunFam" id="1.10.8.10:FF:000085">
    <property type="entry name" value="protein NBR1 homolog"/>
    <property type="match status" value="1"/>
</dbReference>
<dbReference type="SUPFAM" id="SSF46934">
    <property type="entry name" value="UBA-like"/>
    <property type="match status" value="1"/>
</dbReference>
<dbReference type="Gene3D" id="3.10.20.90">
    <property type="entry name" value="Phosphatidylinositol 3-kinase Catalytic Subunit, Chain A, domain 1"/>
    <property type="match status" value="1"/>
</dbReference>
<keyword evidence="5" id="KW-0926">Vacuole</keyword>
<evidence type="ECO:0000256" key="9">
    <source>
        <dbReference type="ARBA" id="ARBA00022927"/>
    </source>
</evidence>
<keyword evidence="8" id="KW-0862">Zinc</keyword>
<evidence type="ECO:0000256" key="10">
    <source>
        <dbReference type="ARBA" id="ARBA00023006"/>
    </source>
</evidence>